<evidence type="ECO:0000313" key="2">
    <source>
        <dbReference type="Proteomes" id="UP000807115"/>
    </source>
</evidence>
<dbReference type="AlphaFoldDB" id="A0A921R3G4"/>
<comment type="caution">
    <text evidence="1">The sequence shown here is derived from an EMBL/GenBank/DDBJ whole genome shotgun (WGS) entry which is preliminary data.</text>
</comment>
<accession>A0A921R3G4</accession>
<organism evidence="1 2">
    <name type="scientific">Sorghum bicolor</name>
    <name type="common">Sorghum</name>
    <name type="synonym">Sorghum vulgare</name>
    <dbReference type="NCBI Taxonomy" id="4558"/>
    <lineage>
        <taxon>Eukaryota</taxon>
        <taxon>Viridiplantae</taxon>
        <taxon>Streptophyta</taxon>
        <taxon>Embryophyta</taxon>
        <taxon>Tracheophyta</taxon>
        <taxon>Spermatophyta</taxon>
        <taxon>Magnoliopsida</taxon>
        <taxon>Liliopsida</taxon>
        <taxon>Poales</taxon>
        <taxon>Poaceae</taxon>
        <taxon>PACMAD clade</taxon>
        <taxon>Panicoideae</taxon>
        <taxon>Andropogonodae</taxon>
        <taxon>Andropogoneae</taxon>
        <taxon>Sorghinae</taxon>
        <taxon>Sorghum</taxon>
    </lineage>
</organism>
<evidence type="ECO:0000313" key="1">
    <source>
        <dbReference type="EMBL" id="KAG0533279.1"/>
    </source>
</evidence>
<sequence>MHHTISSCHCSRVCTTLSTHATVRVYVLVFHINYTNSLCQCHWWPTNWDVVLSIIGGTLVNNKVSSQSQDMLA</sequence>
<proteinExistence type="predicted"/>
<protein>
    <submittedName>
        <fullName evidence="1">Uncharacterized protein</fullName>
    </submittedName>
</protein>
<reference evidence="1" key="1">
    <citation type="journal article" date="2019" name="BMC Genomics">
        <title>A new reference genome for Sorghum bicolor reveals high levels of sequence similarity between sweet and grain genotypes: implications for the genetics of sugar metabolism.</title>
        <authorList>
            <person name="Cooper E.A."/>
            <person name="Brenton Z.W."/>
            <person name="Flinn B.S."/>
            <person name="Jenkins J."/>
            <person name="Shu S."/>
            <person name="Flowers D."/>
            <person name="Luo F."/>
            <person name="Wang Y."/>
            <person name="Xia P."/>
            <person name="Barry K."/>
            <person name="Daum C."/>
            <person name="Lipzen A."/>
            <person name="Yoshinaga Y."/>
            <person name="Schmutz J."/>
            <person name="Saski C."/>
            <person name="Vermerris W."/>
            <person name="Kresovich S."/>
        </authorList>
    </citation>
    <scope>NUCLEOTIDE SEQUENCE</scope>
</reference>
<name>A0A921R3G4_SORBI</name>
<dbReference type="EMBL" id="CM027683">
    <property type="protein sequence ID" value="KAG0533279.1"/>
    <property type="molecule type" value="Genomic_DNA"/>
</dbReference>
<dbReference type="Proteomes" id="UP000807115">
    <property type="component" value="Chromosome 4"/>
</dbReference>
<gene>
    <name evidence="1" type="ORF">BDA96_04G179400</name>
</gene>
<reference evidence="1" key="2">
    <citation type="submission" date="2020-10" db="EMBL/GenBank/DDBJ databases">
        <authorList>
            <person name="Cooper E.A."/>
            <person name="Brenton Z.W."/>
            <person name="Flinn B.S."/>
            <person name="Jenkins J."/>
            <person name="Shu S."/>
            <person name="Flowers D."/>
            <person name="Luo F."/>
            <person name="Wang Y."/>
            <person name="Xia P."/>
            <person name="Barry K."/>
            <person name="Daum C."/>
            <person name="Lipzen A."/>
            <person name="Yoshinaga Y."/>
            <person name="Schmutz J."/>
            <person name="Saski C."/>
            <person name="Vermerris W."/>
            <person name="Kresovich S."/>
        </authorList>
    </citation>
    <scope>NUCLEOTIDE SEQUENCE</scope>
</reference>